<evidence type="ECO:0008006" key="2">
    <source>
        <dbReference type="Google" id="ProtNLM"/>
    </source>
</evidence>
<dbReference type="Gene3D" id="2.120.10.90">
    <property type="entry name" value="DNA gyrase/topoisomerase IV, subunit A, C-terminal"/>
    <property type="match status" value="1"/>
</dbReference>
<gene>
    <name evidence="1" type="ORF">METZ01_LOCUS416949</name>
</gene>
<dbReference type="InterPro" id="IPR006691">
    <property type="entry name" value="GyrA/parC_rep"/>
</dbReference>
<dbReference type="SUPFAM" id="SSF101904">
    <property type="entry name" value="GyrA/ParC C-terminal domain-like"/>
    <property type="match status" value="1"/>
</dbReference>
<reference evidence="1" key="1">
    <citation type="submission" date="2018-05" db="EMBL/GenBank/DDBJ databases">
        <authorList>
            <person name="Lanie J.A."/>
            <person name="Ng W.-L."/>
            <person name="Kazmierczak K.M."/>
            <person name="Andrzejewski T.M."/>
            <person name="Davidsen T.M."/>
            <person name="Wayne K.J."/>
            <person name="Tettelin H."/>
            <person name="Glass J.I."/>
            <person name="Rusch D."/>
            <person name="Podicherti R."/>
            <person name="Tsui H.-C.T."/>
            <person name="Winkler M.E."/>
        </authorList>
    </citation>
    <scope>NUCLEOTIDE SEQUENCE</scope>
</reference>
<dbReference type="AlphaFoldDB" id="A0A382X0I3"/>
<evidence type="ECO:0000313" key="1">
    <source>
        <dbReference type="EMBL" id="SVD64095.1"/>
    </source>
</evidence>
<protein>
    <recommendedName>
        <fullName evidence="2">DNA gyrase subunit A</fullName>
    </recommendedName>
</protein>
<name>A0A382X0I3_9ZZZZ</name>
<dbReference type="Pfam" id="PF03989">
    <property type="entry name" value="DNA_gyraseA_C"/>
    <property type="match status" value="1"/>
</dbReference>
<organism evidence="1">
    <name type="scientific">marine metagenome</name>
    <dbReference type="NCBI Taxonomy" id="408172"/>
    <lineage>
        <taxon>unclassified sequences</taxon>
        <taxon>metagenomes</taxon>
        <taxon>ecological metagenomes</taxon>
    </lineage>
</organism>
<dbReference type="GO" id="GO:0006265">
    <property type="term" value="P:DNA topological change"/>
    <property type="evidence" value="ECO:0007669"/>
    <property type="project" value="InterPro"/>
</dbReference>
<sequence length="56" mass="5819">VGESDDILVVTSSGKIIRLPVADISIQGRDATGVRVMSPEEGERITALAPAPAEDD</sequence>
<accession>A0A382X0I3</accession>
<dbReference type="GO" id="GO:0005524">
    <property type="term" value="F:ATP binding"/>
    <property type="evidence" value="ECO:0007669"/>
    <property type="project" value="InterPro"/>
</dbReference>
<dbReference type="GO" id="GO:0003916">
    <property type="term" value="F:DNA topoisomerase activity"/>
    <property type="evidence" value="ECO:0007669"/>
    <property type="project" value="InterPro"/>
</dbReference>
<dbReference type="GO" id="GO:0003677">
    <property type="term" value="F:DNA binding"/>
    <property type="evidence" value="ECO:0007669"/>
    <property type="project" value="InterPro"/>
</dbReference>
<dbReference type="InterPro" id="IPR035516">
    <property type="entry name" value="Gyrase/topoIV_suA_C"/>
</dbReference>
<proteinExistence type="predicted"/>
<feature type="non-terminal residue" evidence="1">
    <location>
        <position position="1"/>
    </location>
</feature>
<dbReference type="EMBL" id="UINC01163665">
    <property type="protein sequence ID" value="SVD64095.1"/>
    <property type="molecule type" value="Genomic_DNA"/>
</dbReference>